<feature type="domain" description="Protein kinase" evidence="13">
    <location>
        <begin position="433"/>
        <end position="717"/>
    </location>
</feature>
<dbReference type="Pfam" id="PF07714">
    <property type="entry name" value="PK_Tyr_Ser-Thr"/>
    <property type="match status" value="1"/>
</dbReference>
<dbReference type="PROSITE" id="PS50011">
    <property type="entry name" value="PROTEIN_KINASE_DOM"/>
    <property type="match status" value="1"/>
</dbReference>
<keyword evidence="9" id="KW-0393">Immunoglobulin domain</keyword>
<keyword evidence="16" id="KW-1185">Reference proteome</keyword>
<dbReference type="SMART" id="SM00409">
    <property type="entry name" value="IG"/>
    <property type="match status" value="1"/>
</dbReference>
<dbReference type="PIRSF" id="PIRSF000615">
    <property type="entry name" value="TyrPK_CSF1-R"/>
    <property type="match status" value="1"/>
</dbReference>
<dbReference type="InterPro" id="IPR036179">
    <property type="entry name" value="Ig-like_dom_sf"/>
</dbReference>
<dbReference type="InterPro" id="IPR007110">
    <property type="entry name" value="Ig-like_dom"/>
</dbReference>
<dbReference type="PROSITE" id="PS50835">
    <property type="entry name" value="IG_LIKE"/>
    <property type="match status" value="1"/>
</dbReference>
<dbReference type="EC" id="2.7.10.1" evidence="2"/>
<keyword evidence="3 12" id="KW-0812">Transmembrane</keyword>
<evidence type="ECO:0000256" key="11">
    <source>
        <dbReference type="PROSITE-ProRule" id="PRU10141"/>
    </source>
</evidence>
<comment type="caution">
    <text evidence="15">The sequence shown here is derived from an EMBL/GenBank/DDBJ whole genome shotgun (WGS) entry which is preliminary data.</text>
</comment>
<keyword evidence="5 12" id="KW-0472">Membrane</keyword>
<evidence type="ECO:0000259" key="13">
    <source>
        <dbReference type="PROSITE" id="PS50011"/>
    </source>
</evidence>
<protein>
    <recommendedName>
        <fullName evidence="2">receptor protein-tyrosine kinase</fullName>
        <ecNumber evidence="2">2.7.10.1</ecNumber>
    </recommendedName>
</protein>
<evidence type="ECO:0000256" key="9">
    <source>
        <dbReference type="ARBA" id="ARBA00023319"/>
    </source>
</evidence>
<evidence type="ECO:0000256" key="2">
    <source>
        <dbReference type="ARBA" id="ARBA00011902"/>
    </source>
</evidence>
<feature type="transmembrane region" description="Helical" evidence="12">
    <location>
        <begin position="313"/>
        <end position="335"/>
    </location>
</feature>
<dbReference type="InterPro" id="IPR013783">
    <property type="entry name" value="Ig-like_fold"/>
</dbReference>
<proteinExistence type="predicted"/>
<evidence type="ECO:0000256" key="8">
    <source>
        <dbReference type="ARBA" id="ARBA00023180"/>
    </source>
</evidence>
<keyword evidence="4 12" id="KW-1133">Transmembrane helix</keyword>
<dbReference type="InterPro" id="IPR020635">
    <property type="entry name" value="Tyr_kinase_cat_dom"/>
</dbReference>
<feature type="domain" description="Ig-like" evidence="14">
    <location>
        <begin position="8"/>
        <end position="86"/>
    </location>
</feature>
<evidence type="ECO:0000256" key="6">
    <source>
        <dbReference type="ARBA" id="ARBA00023157"/>
    </source>
</evidence>
<dbReference type="EMBL" id="CALNXI010001739">
    <property type="protein sequence ID" value="CAH3176085.1"/>
    <property type="molecule type" value="Genomic_DNA"/>
</dbReference>
<organism evidence="15 16">
    <name type="scientific">Porites evermanni</name>
    <dbReference type="NCBI Taxonomy" id="104178"/>
    <lineage>
        <taxon>Eukaryota</taxon>
        <taxon>Metazoa</taxon>
        <taxon>Cnidaria</taxon>
        <taxon>Anthozoa</taxon>
        <taxon>Hexacorallia</taxon>
        <taxon>Scleractinia</taxon>
        <taxon>Fungiina</taxon>
        <taxon>Poritidae</taxon>
        <taxon>Porites</taxon>
    </lineage>
</organism>
<dbReference type="InterPro" id="IPR011009">
    <property type="entry name" value="Kinase-like_dom_sf"/>
</dbReference>
<evidence type="ECO:0000256" key="3">
    <source>
        <dbReference type="ARBA" id="ARBA00022692"/>
    </source>
</evidence>
<dbReference type="InterPro" id="IPR017441">
    <property type="entry name" value="Protein_kinase_ATP_BS"/>
</dbReference>
<sequence length="739" mass="82999">IIIIFTVPPTIQALQNKTITEGGNLNLSCNASGTPPPVVSWARIRSGQQFNGSLLQLTNVFRNQAGDYRCEASNTCGTKSSTARICVKCKCLFKHGPTTVCGSLRLTIECLAEANPPSSYVWTNVAGGIETHGRFLSVQNLDDHDGRNYTYTCTATNILGFDKRRYSALYCTCSITHLCNENVLFLLKGREIPLELTLERFNGAKIVYQPDYNNLNSTLAKAFVNKFVVEVNKKYKNYSIFDKAEVNKLGEGSVIVSLILYFKTPVTTNEGLAVLTDALIMGTIGPFSVCCLKILDEDTTAAPKTERCQCNEVIWKVVTGVLIFVIILLIVVIIWQHKRGNIKSFPFYLKPYALPRDDAEVYDNELAMDEVQPSHSRQCKTEYMDLKELTAFESKRKEEVTLGIPQVECSSLGTDYAPLHPSTRSWEIPRNDVTIEKVIGKGVFGQVAKGTAKNLRGRPANTPVAVKMLKASAPESDRGDLLSELEVMKTLKPHPHVIRLLGCVTETEPLLVLIEYVPYGDLLGYLRKSRGLNDTYFKDPDIKPQTSLTSEQLMKFAWQIADGMSYLSSRSIIHRDLAARNVLVGERETCKVTDFGMARDVQQENIYERKTKGRLPVKWTAYEALMFNTYTTESDVWSYGVVLYEIFTVGGSPYPRMDGKKIASLLQEGYRMPKPQHVDDKLYQIMMNCWQNEPKVRPSFIALTKQLRDMENQHKVRLSVSRDIKSISVTLAITTIAQL</sequence>
<evidence type="ECO:0000256" key="7">
    <source>
        <dbReference type="ARBA" id="ARBA00023170"/>
    </source>
</evidence>
<dbReference type="InterPro" id="IPR001245">
    <property type="entry name" value="Ser-Thr/Tyr_kinase_cat_dom"/>
</dbReference>
<dbReference type="SUPFAM" id="SSF56112">
    <property type="entry name" value="Protein kinase-like (PK-like)"/>
    <property type="match status" value="1"/>
</dbReference>
<dbReference type="InterPro" id="IPR050122">
    <property type="entry name" value="RTK"/>
</dbReference>
<dbReference type="PROSITE" id="PS00107">
    <property type="entry name" value="PROTEIN_KINASE_ATP"/>
    <property type="match status" value="1"/>
</dbReference>
<dbReference type="PANTHER" id="PTHR24416">
    <property type="entry name" value="TYROSINE-PROTEIN KINASE RECEPTOR"/>
    <property type="match status" value="1"/>
</dbReference>
<evidence type="ECO:0000256" key="5">
    <source>
        <dbReference type="ARBA" id="ARBA00023136"/>
    </source>
</evidence>
<dbReference type="Gene3D" id="2.60.40.10">
    <property type="entry name" value="Immunoglobulins"/>
    <property type="match status" value="2"/>
</dbReference>
<gene>
    <name evidence="15" type="ORF">PEVE_00010464</name>
</gene>
<accession>A0ABN8RE40</accession>
<evidence type="ECO:0000256" key="1">
    <source>
        <dbReference type="ARBA" id="ARBA00004167"/>
    </source>
</evidence>
<dbReference type="PROSITE" id="PS00109">
    <property type="entry name" value="PROTEIN_KINASE_TYR"/>
    <property type="match status" value="1"/>
</dbReference>
<evidence type="ECO:0000313" key="16">
    <source>
        <dbReference type="Proteomes" id="UP001159427"/>
    </source>
</evidence>
<name>A0ABN8RE40_9CNID</name>
<dbReference type="CDD" id="cd00192">
    <property type="entry name" value="PTKc"/>
    <property type="match status" value="1"/>
</dbReference>
<comment type="subcellular location">
    <subcellularLocation>
        <location evidence="1">Membrane</location>
        <topology evidence="1">Single-pass membrane protein</topology>
    </subcellularLocation>
</comment>
<dbReference type="SMART" id="SM00408">
    <property type="entry name" value="IGc2"/>
    <property type="match status" value="2"/>
</dbReference>
<dbReference type="SUPFAM" id="SSF48726">
    <property type="entry name" value="Immunoglobulin"/>
    <property type="match status" value="2"/>
</dbReference>
<dbReference type="SMART" id="SM00219">
    <property type="entry name" value="TyrKc"/>
    <property type="match status" value="1"/>
</dbReference>
<dbReference type="Proteomes" id="UP001159427">
    <property type="component" value="Unassembled WGS sequence"/>
</dbReference>
<dbReference type="InterPro" id="IPR003599">
    <property type="entry name" value="Ig_sub"/>
</dbReference>
<dbReference type="InterPro" id="IPR000719">
    <property type="entry name" value="Prot_kinase_dom"/>
</dbReference>
<evidence type="ECO:0000313" key="15">
    <source>
        <dbReference type="EMBL" id="CAH3176085.1"/>
    </source>
</evidence>
<dbReference type="InterPro" id="IPR003598">
    <property type="entry name" value="Ig_sub2"/>
</dbReference>
<keyword evidence="11" id="KW-0547">Nucleotide-binding</keyword>
<feature type="binding site" evidence="11">
    <location>
        <position position="467"/>
    </location>
    <ligand>
        <name>ATP</name>
        <dbReference type="ChEBI" id="CHEBI:30616"/>
    </ligand>
</feature>
<keyword evidence="11" id="KW-0067">ATP-binding</keyword>
<dbReference type="Gene3D" id="3.30.200.20">
    <property type="entry name" value="Phosphorylase Kinase, domain 1"/>
    <property type="match status" value="1"/>
</dbReference>
<keyword evidence="6" id="KW-1015">Disulfide bond</keyword>
<evidence type="ECO:0000256" key="12">
    <source>
        <dbReference type="SAM" id="Phobius"/>
    </source>
</evidence>
<feature type="non-terminal residue" evidence="15">
    <location>
        <position position="1"/>
    </location>
</feature>
<dbReference type="InterPro" id="IPR008266">
    <property type="entry name" value="Tyr_kinase_AS"/>
</dbReference>
<dbReference type="PRINTS" id="PR00109">
    <property type="entry name" value="TYRKINASE"/>
</dbReference>
<keyword evidence="7" id="KW-0675">Receptor</keyword>
<evidence type="ECO:0000256" key="10">
    <source>
        <dbReference type="ARBA" id="ARBA00051243"/>
    </source>
</evidence>
<dbReference type="Pfam" id="PF13927">
    <property type="entry name" value="Ig_3"/>
    <property type="match status" value="1"/>
</dbReference>
<dbReference type="PANTHER" id="PTHR24416:SF621">
    <property type="entry name" value="TYROSINE KINASE RECEPTOR CAD96CA"/>
    <property type="match status" value="1"/>
</dbReference>
<evidence type="ECO:0000259" key="14">
    <source>
        <dbReference type="PROSITE" id="PS50835"/>
    </source>
</evidence>
<comment type="catalytic activity">
    <reaction evidence="10">
        <text>L-tyrosyl-[protein] + ATP = O-phospho-L-tyrosyl-[protein] + ADP + H(+)</text>
        <dbReference type="Rhea" id="RHEA:10596"/>
        <dbReference type="Rhea" id="RHEA-COMP:10136"/>
        <dbReference type="Rhea" id="RHEA-COMP:20101"/>
        <dbReference type="ChEBI" id="CHEBI:15378"/>
        <dbReference type="ChEBI" id="CHEBI:30616"/>
        <dbReference type="ChEBI" id="CHEBI:46858"/>
        <dbReference type="ChEBI" id="CHEBI:61978"/>
        <dbReference type="ChEBI" id="CHEBI:456216"/>
        <dbReference type="EC" id="2.7.10.1"/>
    </reaction>
</comment>
<keyword evidence="8" id="KW-0325">Glycoprotein</keyword>
<reference evidence="15 16" key="1">
    <citation type="submission" date="2022-05" db="EMBL/GenBank/DDBJ databases">
        <authorList>
            <consortium name="Genoscope - CEA"/>
            <person name="William W."/>
        </authorList>
    </citation>
    <scope>NUCLEOTIDE SEQUENCE [LARGE SCALE GENOMIC DNA]</scope>
</reference>
<evidence type="ECO:0000256" key="4">
    <source>
        <dbReference type="ARBA" id="ARBA00022989"/>
    </source>
</evidence>
<dbReference type="Gene3D" id="1.10.510.10">
    <property type="entry name" value="Transferase(Phosphotransferase) domain 1"/>
    <property type="match status" value="1"/>
</dbReference>